<protein>
    <submittedName>
        <fullName evidence="1">Uncharacterized protein</fullName>
    </submittedName>
</protein>
<dbReference type="EMBL" id="CAJVSB020000686">
    <property type="protein sequence ID" value="CAH2057545.1"/>
    <property type="molecule type" value="Genomic_DNA"/>
</dbReference>
<organism evidence="1 2">
    <name type="scientific">Thlaspi arvense</name>
    <name type="common">Field penny-cress</name>
    <dbReference type="NCBI Taxonomy" id="13288"/>
    <lineage>
        <taxon>Eukaryota</taxon>
        <taxon>Viridiplantae</taxon>
        <taxon>Streptophyta</taxon>
        <taxon>Embryophyta</taxon>
        <taxon>Tracheophyta</taxon>
        <taxon>Spermatophyta</taxon>
        <taxon>Magnoliopsida</taxon>
        <taxon>eudicotyledons</taxon>
        <taxon>Gunneridae</taxon>
        <taxon>Pentapetalae</taxon>
        <taxon>rosids</taxon>
        <taxon>malvids</taxon>
        <taxon>Brassicales</taxon>
        <taxon>Brassicaceae</taxon>
        <taxon>Thlaspideae</taxon>
        <taxon>Thlaspi</taxon>
    </lineage>
</organism>
<keyword evidence="2" id="KW-1185">Reference proteome</keyword>
<gene>
    <name evidence="1" type="ORF">TAV2_LOCUS12204</name>
</gene>
<comment type="caution">
    <text evidence="1">The sequence shown here is derived from an EMBL/GenBank/DDBJ whole genome shotgun (WGS) entry which is preliminary data.</text>
</comment>
<accession>A0AAU9S6N8</accession>
<proteinExistence type="predicted"/>
<sequence length="109" mass="12363">MRYIRTGSFKRLFSIKRRSLDEEPQRQIVSVGVHNDGTISKNFPETEPPQRPTWKCFSYEEIFEATNGFSSGSSLSLSFALIFSHELRTFFPKTAVFLRGFGGNSSCGL</sequence>
<dbReference type="AlphaFoldDB" id="A0AAU9S6N8"/>
<evidence type="ECO:0000313" key="2">
    <source>
        <dbReference type="Proteomes" id="UP000836841"/>
    </source>
</evidence>
<reference evidence="1 2" key="1">
    <citation type="submission" date="2022-03" db="EMBL/GenBank/DDBJ databases">
        <authorList>
            <person name="Nunn A."/>
            <person name="Chopra R."/>
            <person name="Nunn A."/>
            <person name="Contreras Garrido A."/>
        </authorList>
    </citation>
    <scope>NUCLEOTIDE SEQUENCE [LARGE SCALE GENOMIC DNA]</scope>
</reference>
<evidence type="ECO:0000313" key="1">
    <source>
        <dbReference type="EMBL" id="CAH2057545.1"/>
    </source>
</evidence>
<dbReference type="Proteomes" id="UP000836841">
    <property type="component" value="Unassembled WGS sequence"/>
</dbReference>
<name>A0AAU9S6N8_THLAR</name>